<dbReference type="CDD" id="cd03196">
    <property type="entry name" value="GST_C_5"/>
    <property type="match status" value="1"/>
</dbReference>
<keyword evidence="4" id="KW-1185">Reference proteome</keyword>
<dbReference type="InterPro" id="IPR050983">
    <property type="entry name" value="GST_Omega/HSP26"/>
</dbReference>
<dbReference type="SFLD" id="SFLDS00019">
    <property type="entry name" value="Glutathione_Transferase_(cytos"/>
    <property type="match status" value="1"/>
</dbReference>
<dbReference type="RefSeq" id="WP_251935084.1">
    <property type="nucleotide sequence ID" value="NZ_CP098747.1"/>
</dbReference>
<dbReference type="PANTHER" id="PTHR43968">
    <property type="match status" value="1"/>
</dbReference>
<dbReference type="CDD" id="cd03060">
    <property type="entry name" value="GST_N_Omega_like"/>
    <property type="match status" value="1"/>
</dbReference>
<evidence type="ECO:0000313" key="4">
    <source>
        <dbReference type="Proteomes" id="UP001056291"/>
    </source>
</evidence>
<gene>
    <name evidence="3" type="ORF">NBZ79_02390</name>
</gene>
<proteinExistence type="predicted"/>
<accession>A0ABY4W3R3</accession>
<evidence type="ECO:0000313" key="3">
    <source>
        <dbReference type="EMBL" id="USG61821.1"/>
    </source>
</evidence>
<dbReference type="SUPFAM" id="SSF52833">
    <property type="entry name" value="Thioredoxin-like"/>
    <property type="match status" value="1"/>
</dbReference>
<evidence type="ECO:0000259" key="1">
    <source>
        <dbReference type="PROSITE" id="PS50404"/>
    </source>
</evidence>
<dbReference type="InterPro" id="IPR036282">
    <property type="entry name" value="Glutathione-S-Trfase_C_sf"/>
</dbReference>
<dbReference type="InterPro" id="IPR004045">
    <property type="entry name" value="Glutathione_S-Trfase_N"/>
</dbReference>
<dbReference type="Gene3D" id="1.20.1050.10">
    <property type="match status" value="1"/>
</dbReference>
<dbReference type="SUPFAM" id="SSF47616">
    <property type="entry name" value="GST C-terminal domain-like"/>
    <property type="match status" value="1"/>
</dbReference>
<dbReference type="PANTHER" id="PTHR43968:SF6">
    <property type="entry name" value="GLUTATHIONE S-TRANSFERASE OMEGA"/>
    <property type="match status" value="1"/>
</dbReference>
<reference evidence="3" key="1">
    <citation type="submission" date="2022-06" db="EMBL/GenBank/DDBJ databases">
        <title>Sneathiella actinostolidae sp. nov., isolated from a sea anemonein the Western Pacific Ocean.</title>
        <authorList>
            <person name="Wei M.J."/>
        </authorList>
    </citation>
    <scope>NUCLEOTIDE SEQUENCE</scope>
    <source>
        <strain evidence="3">PHK-P5</strain>
    </source>
</reference>
<name>A0ABY4W3R3_9PROT</name>
<feature type="domain" description="GST C-terminal" evidence="2">
    <location>
        <begin position="95"/>
        <end position="217"/>
    </location>
</feature>
<dbReference type="EMBL" id="CP098747">
    <property type="protein sequence ID" value="USG61821.1"/>
    <property type="molecule type" value="Genomic_DNA"/>
</dbReference>
<evidence type="ECO:0000259" key="2">
    <source>
        <dbReference type="PROSITE" id="PS50405"/>
    </source>
</evidence>
<dbReference type="InterPro" id="IPR040079">
    <property type="entry name" value="Glutathione_S-Trfase"/>
</dbReference>
<sequence>MTEPSLQNQITTLPVLYSFRRCPYAIRSRMTLVYSGITVELRDILLKDKPEDMIAASPKATVPVLKVSDGTVLDESFDIMLWALDQNDPDCWLPNEEKQRQAIFDLVTENDGPFKDNLDRYKYFVRHPDNPRETYRSQGEEFLRKLEDLLSRHRFLTSDKMTFADTAIFPFIRQFANSDKDWFDQSPYPKLKKWLGDQLNTDAFKYVMKKREIWTEGTLGLTFPENHGR</sequence>
<dbReference type="PROSITE" id="PS50405">
    <property type="entry name" value="GST_CTER"/>
    <property type="match status" value="1"/>
</dbReference>
<feature type="domain" description="GST N-terminal" evidence="1">
    <location>
        <begin position="12"/>
        <end position="91"/>
    </location>
</feature>
<dbReference type="InterPro" id="IPR036249">
    <property type="entry name" value="Thioredoxin-like_sf"/>
</dbReference>
<dbReference type="PROSITE" id="PS50404">
    <property type="entry name" value="GST_NTER"/>
    <property type="match status" value="1"/>
</dbReference>
<protein>
    <submittedName>
        <fullName evidence="3">Glutathione S-transferase</fullName>
    </submittedName>
</protein>
<dbReference type="InterPro" id="IPR010987">
    <property type="entry name" value="Glutathione-S-Trfase_C-like"/>
</dbReference>
<organism evidence="3 4">
    <name type="scientific">Sneathiella marina</name>
    <dbReference type="NCBI Taxonomy" id="2950108"/>
    <lineage>
        <taxon>Bacteria</taxon>
        <taxon>Pseudomonadati</taxon>
        <taxon>Pseudomonadota</taxon>
        <taxon>Alphaproteobacteria</taxon>
        <taxon>Sneathiellales</taxon>
        <taxon>Sneathiellaceae</taxon>
        <taxon>Sneathiella</taxon>
    </lineage>
</organism>
<dbReference type="Proteomes" id="UP001056291">
    <property type="component" value="Chromosome"/>
</dbReference>
<dbReference type="Pfam" id="PF13417">
    <property type="entry name" value="GST_N_3"/>
    <property type="match status" value="1"/>
</dbReference>
<dbReference type="Gene3D" id="3.40.30.10">
    <property type="entry name" value="Glutaredoxin"/>
    <property type="match status" value="1"/>
</dbReference>
<dbReference type="Pfam" id="PF13410">
    <property type="entry name" value="GST_C_2"/>
    <property type="match status" value="1"/>
</dbReference>